<evidence type="ECO:0000313" key="3">
    <source>
        <dbReference type="Proteomes" id="UP001589575"/>
    </source>
</evidence>
<name>A0ABV5G2C5_9MICC</name>
<evidence type="ECO:0000256" key="1">
    <source>
        <dbReference type="SAM" id="MobiDB-lite"/>
    </source>
</evidence>
<dbReference type="EMBL" id="JBHMFI010000001">
    <property type="protein sequence ID" value="MFB9073088.1"/>
    <property type="molecule type" value="Genomic_DNA"/>
</dbReference>
<evidence type="ECO:0000313" key="2">
    <source>
        <dbReference type="EMBL" id="MFB9073088.1"/>
    </source>
</evidence>
<feature type="region of interest" description="Disordered" evidence="1">
    <location>
        <begin position="30"/>
        <end position="56"/>
    </location>
</feature>
<dbReference type="Proteomes" id="UP001589575">
    <property type="component" value="Unassembled WGS sequence"/>
</dbReference>
<proteinExistence type="predicted"/>
<protein>
    <submittedName>
        <fullName evidence="2">Uncharacterized protein</fullName>
    </submittedName>
</protein>
<keyword evidence="3" id="KW-1185">Reference proteome</keyword>
<accession>A0ABV5G2C5</accession>
<organism evidence="2 3">
    <name type="scientific">Citricoccus parietis</name>
    <dbReference type="NCBI Taxonomy" id="592307"/>
    <lineage>
        <taxon>Bacteria</taxon>
        <taxon>Bacillati</taxon>
        <taxon>Actinomycetota</taxon>
        <taxon>Actinomycetes</taxon>
        <taxon>Micrococcales</taxon>
        <taxon>Micrococcaceae</taxon>
        <taxon>Citricoccus</taxon>
    </lineage>
</organism>
<gene>
    <name evidence="2" type="ORF">ACFFX0_18515</name>
</gene>
<sequence length="56" mass="6205">MGPHASRTGTTRSICQHRKGHHLCALNRHTLRREGAISPSARTKGLPTRKHRSPVS</sequence>
<comment type="caution">
    <text evidence="2">The sequence shown here is derived from an EMBL/GenBank/DDBJ whole genome shotgun (WGS) entry which is preliminary data.</text>
</comment>
<reference evidence="2 3" key="1">
    <citation type="submission" date="2024-09" db="EMBL/GenBank/DDBJ databases">
        <authorList>
            <person name="Sun Q."/>
            <person name="Mori K."/>
        </authorList>
    </citation>
    <scope>NUCLEOTIDE SEQUENCE [LARGE SCALE GENOMIC DNA]</scope>
    <source>
        <strain evidence="2 3">CCM 7609</strain>
    </source>
</reference>
<feature type="compositionally biased region" description="Basic residues" evidence="1">
    <location>
        <begin position="47"/>
        <end position="56"/>
    </location>
</feature>